<dbReference type="EMBL" id="CACVBS010000054">
    <property type="protein sequence ID" value="CAA7266387.1"/>
    <property type="molecule type" value="Genomic_DNA"/>
</dbReference>
<accession>A0A8S0WN15</accession>
<proteinExistence type="predicted"/>
<evidence type="ECO:0000313" key="2">
    <source>
        <dbReference type="Proteomes" id="UP000467700"/>
    </source>
</evidence>
<evidence type="ECO:0008006" key="3">
    <source>
        <dbReference type="Google" id="ProtNLM"/>
    </source>
</evidence>
<evidence type="ECO:0000313" key="1">
    <source>
        <dbReference type="EMBL" id="CAA7266387.1"/>
    </source>
</evidence>
<reference evidence="1 2" key="1">
    <citation type="submission" date="2020-01" db="EMBL/GenBank/DDBJ databases">
        <authorList>
            <person name="Gupta K D."/>
        </authorList>
    </citation>
    <scope>NUCLEOTIDE SEQUENCE [LARGE SCALE GENOMIC DNA]</scope>
</reference>
<dbReference type="AlphaFoldDB" id="A0A8S0WN15"/>
<name>A0A8S0WN15_CYCAE</name>
<dbReference type="Proteomes" id="UP000467700">
    <property type="component" value="Unassembled WGS sequence"/>
</dbReference>
<gene>
    <name evidence="1" type="ORF">AAE3_LOCUS8679</name>
</gene>
<comment type="caution">
    <text evidence="1">The sequence shown here is derived from an EMBL/GenBank/DDBJ whole genome shotgun (WGS) entry which is preliminary data.</text>
</comment>
<keyword evidence="2" id="KW-1185">Reference proteome</keyword>
<protein>
    <recommendedName>
        <fullName evidence="3">F-box domain-containing protein</fullName>
    </recommendedName>
</protein>
<organism evidence="1 2">
    <name type="scientific">Cyclocybe aegerita</name>
    <name type="common">Black poplar mushroom</name>
    <name type="synonym">Agrocybe aegerita</name>
    <dbReference type="NCBI Taxonomy" id="1973307"/>
    <lineage>
        <taxon>Eukaryota</taxon>
        <taxon>Fungi</taxon>
        <taxon>Dikarya</taxon>
        <taxon>Basidiomycota</taxon>
        <taxon>Agaricomycotina</taxon>
        <taxon>Agaricomycetes</taxon>
        <taxon>Agaricomycetidae</taxon>
        <taxon>Agaricales</taxon>
        <taxon>Agaricineae</taxon>
        <taxon>Bolbitiaceae</taxon>
        <taxon>Cyclocybe</taxon>
    </lineage>
</organism>
<sequence>MAKAAFEEAQSKLWNLKKKLQETQDTRKPFLKKIAACDVALSPMRRVPVDILREIFPYTLKKPPTAHRKRAPLSLSHVSSNWRRTIHSIPLMWSHLKIPLKGVFDRYYQKDMFVRYQSQVAGFLNNSGDLPATLQLILTSTAITGDPDDLACDEKATMDMFDDLLAFVLASPKVTNMGQLEVQSPFLQRTIIALSNVQRQLPQLKSFKLKGSLFRDYWPRELGPPLHDSDGDSYLARFLTHAPNLRDLYFVRDVPIRVFFNHP</sequence>
<dbReference type="OrthoDB" id="3266451at2759"/>